<keyword evidence="1" id="KW-0472">Membrane</keyword>
<evidence type="ECO:0000313" key="2">
    <source>
        <dbReference type="EMBL" id="VEB55972.1"/>
    </source>
</evidence>
<feature type="transmembrane region" description="Helical" evidence="1">
    <location>
        <begin position="12"/>
        <end position="30"/>
    </location>
</feature>
<organism evidence="2 3">
    <name type="scientific">Salmonella enterica I</name>
    <dbReference type="NCBI Taxonomy" id="59201"/>
    <lineage>
        <taxon>Bacteria</taxon>
        <taxon>Pseudomonadati</taxon>
        <taxon>Pseudomonadota</taxon>
        <taxon>Gammaproteobacteria</taxon>
        <taxon>Enterobacterales</taxon>
        <taxon>Enterobacteriaceae</taxon>
        <taxon>Salmonella</taxon>
    </lineage>
</organism>
<gene>
    <name evidence="2" type="ORF">NCTC6754_04118</name>
</gene>
<accession>A0A447TY28</accession>
<keyword evidence="1" id="KW-1133">Transmembrane helix</keyword>
<reference evidence="2 3" key="1">
    <citation type="submission" date="2018-12" db="EMBL/GenBank/DDBJ databases">
        <authorList>
            <consortium name="Pathogen Informatics"/>
        </authorList>
    </citation>
    <scope>NUCLEOTIDE SEQUENCE [LARGE SCALE GENOMIC DNA]</scope>
    <source>
        <strain evidence="2 3">NCTC6754</strain>
    </source>
</reference>
<sequence length="83" mass="9280">MLGDALRRPTWVSLAAGVVPVAMHFLRFCIHGMNCNEMDFFSGTSVKAKKCVGFFTLSAAMRPQFNAFLRADRAKQRRMAGTH</sequence>
<evidence type="ECO:0000256" key="1">
    <source>
        <dbReference type="SAM" id="Phobius"/>
    </source>
</evidence>
<proteinExistence type="predicted"/>
<dbReference type="Proteomes" id="UP000269208">
    <property type="component" value="Chromosome"/>
</dbReference>
<dbReference type="EMBL" id="LR134190">
    <property type="protein sequence ID" value="VEB55972.1"/>
    <property type="molecule type" value="Genomic_DNA"/>
</dbReference>
<protein>
    <submittedName>
        <fullName evidence="2">Uncharacterized protein</fullName>
    </submittedName>
</protein>
<name>A0A447TY28_SALET</name>
<keyword evidence="1" id="KW-0812">Transmembrane</keyword>
<dbReference type="AlphaFoldDB" id="A0A447TY28"/>
<evidence type="ECO:0000313" key="3">
    <source>
        <dbReference type="Proteomes" id="UP000269208"/>
    </source>
</evidence>